<reference evidence="3 4" key="1">
    <citation type="journal article" date="2014" name="Nat. Genet.">
        <title>Genome sequence of the hot pepper provides insights into the evolution of pungency in Capsicum species.</title>
        <authorList>
            <person name="Kim S."/>
            <person name="Park M."/>
            <person name="Yeom S.I."/>
            <person name="Kim Y.M."/>
            <person name="Lee J.M."/>
            <person name="Lee H.A."/>
            <person name="Seo E."/>
            <person name="Choi J."/>
            <person name="Cheong K."/>
            <person name="Kim K.T."/>
            <person name="Jung K."/>
            <person name="Lee G.W."/>
            <person name="Oh S.K."/>
            <person name="Bae C."/>
            <person name="Kim S.B."/>
            <person name="Lee H.Y."/>
            <person name="Kim S.Y."/>
            <person name="Kim M.S."/>
            <person name="Kang B.C."/>
            <person name="Jo Y.D."/>
            <person name="Yang H.B."/>
            <person name="Jeong H.J."/>
            <person name="Kang W.H."/>
            <person name="Kwon J.K."/>
            <person name="Shin C."/>
            <person name="Lim J.Y."/>
            <person name="Park J.H."/>
            <person name="Huh J.H."/>
            <person name="Kim J.S."/>
            <person name="Kim B.D."/>
            <person name="Cohen O."/>
            <person name="Paran I."/>
            <person name="Suh M.C."/>
            <person name="Lee S.B."/>
            <person name="Kim Y.K."/>
            <person name="Shin Y."/>
            <person name="Noh S.J."/>
            <person name="Park J."/>
            <person name="Seo Y.S."/>
            <person name="Kwon S.Y."/>
            <person name="Kim H.A."/>
            <person name="Park J.M."/>
            <person name="Kim H.J."/>
            <person name="Choi S.B."/>
            <person name="Bosland P.W."/>
            <person name="Reeves G."/>
            <person name="Jo S.H."/>
            <person name="Lee B.W."/>
            <person name="Cho H.T."/>
            <person name="Choi H.S."/>
            <person name="Lee M.S."/>
            <person name="Yu Y."/>
            <person name="Do Choi Y."/>
            <person name="Park B.S."/>
            <person name="van Deynze A."/>
            <person name="Ashrafi H."/>
            <person name="Hill T."/>
            <person name="Kim W.T."/>
            <person name="Pai H.S."/>
            <person name="Ahn H.K."/>
            <person name="Yeam I."/>
            <person name="Giovannoni J.J."/>
            <person name="Rose J.K."/>
            <person name="Sorensen I."/>
            <person name="Lee S.J."/>
            <person name="Kim R.W."/>
            <person name="Choi I.Y."/>
            <person name="Choi B.S."/>
            <person name="Lim J.S."/>
            <person name="Lee Y.H."/>
            <person name="Choi D."/>
        </authorList>
    </citation>
    <scope>NUCLEOTIDE SEQUENCE [LARGE SCALE GENOMIC DNA]</scope>
    <source>
        <strain evidence="4">cv. CM334</strain>
    </source>
</reference>
<dbReference type="PANTHER" id="PTHR48258">
    <property type="entry name" value="DUF4218 DOMAIN-CONTAINING PROTEIN-RELATED"/>
    <property type="match status" value="1"/>
</dbReference>
<comment type="caution">
    <text evidence="3">The sequence shown here is derived from an EMBL/GenBank/DDBJ whole genome shotgun (WGS) entry which is preliminary data.</text>
</comment>
<dbReference type="Proteomes" id="UP000222542">
    <property type="component" value="Unassembled WGS sequence"/>
</dbReference>
<dbReference type="EMBL" id="AYRZ02000001">
    <property type="protein sequence ID" value="PHT93313.1"/>
    <property type="molecule type" value="Genomic_DNA"/>
</dbReference>
<feature type="region of interest" description="Disordered" evidence="1">
    <location>
        <begin position="122"/>
        <end position="161"/>
    </location>
</feature>
<dbReference type="PANTHER" id="PTHR48258:SF4">
    <property type="entry name" value="DUF4216 DOMAIN-CONTAINING PROTEIN"/>
    <property type="match status" value="1"/>
</dbReference>
<dbReference type="AlphaFoldDB" id="A0A2G3AGL6"/>
<evidence type="ECO:0000313" key="3">
    <source>
        <dbReference type="EMBL" id="PHT93313.1"/>
    </source>
</evidence>
<gene>
    <name evidence="3" type="ORF">T459_01195</name>
</gene>
<keyword evidence="4" id="KW-1185">Reference proteome</keyword>
<dbReference type="InterPro" id="IPR025312">
    <property type="entry name" value="DUF4216"/>
</dbReference>
<feature type="compositionally biased region" description="Acidic residues" evidence="1">
    <location>
        <begin position="134"/>
        <end position="157"/>
    </location>
</feature>
<proteinExistence type="predicted"/>
<sequence length="264" mass="30732">MLFKCSWFDLMPKHGTKVHSWYDLVDVNKRRLFNKYEPFIMVMQASQVHFEMYPTVKKTVSEWLAVCPIKARSFIDVSQKVEQSHTLNNPPFQENDSQIHEIDIDKNKILNRLNDLDGMLIDMGEGDEKKEKEKDEDEDKDEDDDDHHDDEEGEGEECEFHKKEKKKNLIFPIVKMEVVIATSLLGSSDDSSEDQELDINRMYFDVAGRAKKWCVYGLGSQASTLYKDQNSVNSANLVSDIVKECIKILEKEVSQMRENQERVL</sequence>
<protein>
    <recommendedName>
        <fullName evidence="2">DUF4216 domain-containing protein</fullName>
    </recommendedName>
</protein>
<feature type="domain" description="DUF4216" evidence="2">
    <location>
        <begin position="1"/>
        <end position="66"/>
    </location>
</feature>
<evidence type="ECO:0000259" key="2">
    <source>
        <dbReference type="Pfam" id="PF13952"/>
    </source>
</evidence>
<organism evidence="3 4">
    <name type="scientific">Capsicum annuum</name>
    <name type="common">Capsicum pepper</name>
    <dbReference type="NCBI Taxonomy" id="4072"/>
    <lineage>
        <taxon>Eukaryota</taxon>
        <taxon>Viridiplantae</taxon>
        <taxon>Streptophyta</taxon>
        <taxon>Embryophyta</taxon>
        <taxon>Tracheophyta</taxon>
        <taxon>Spermatophyta</taxon>
        <taxon>Magnoliopsida</taxon>
        <taxon>eudicotyledons</taxon>
        <taxon>Gunneridae</taxon>
        <taxon>Pentapetalae</taxon>
        <taxon>asterids</taxon>
        <taxon>lamiids</taxon>
        <taxon>Solanales</taxon>
        <taxon>Solanaceae</taxon>
        <taxon>Solanoideae</taxon>
        <taxon>Capsiceae</taxon>
        <taxon>Capsicum</taxon>
    </lineage>
</organism>
<name>A0A2G3AGL6_CAPAN</name>
<evidence type="ECO:0000256" key="1">
    <source>
        <dbReference type="SAM" id="MobiDB-lite"/>
    </source>
</evidence>
<dbReference type="Pfam" id="PF13952">
    <property type="entry name" value="DUF4216"/>
    <property type="match status" value="1"/>
</dbReference>
<reference evidence="3 4" key="2">
    <citation type="journal article" date="2017" name="Genome Biol.">
        <title>New reference genome sequences of hot pepper reveal the massive evolution of plant disease-resistance genes by retroduplication.</title>
        <authorList>
            <person name="Kim S."/>
            <person name="Park J."/>
            <person name="Yeom S.I."/>
            <person name="Kim Y.M."/>
            <person name="Seo E."/>
            <person name="Kim K.T."/>
            <person name="Kim M.S."/>
            <person name="Lee J.M."/>
            <person name="Cheong K."/>
            <person name="Shin H.S."/>
            <person name="Kim S.B."/>
            <person name="Han K."/>
            <person name="Lee J."/>
            <person name="Park M."/>
            <person name="Lee H.A."/>
            <person name="Lee H.Y."/>
            <person name="Lee Y."/>
            <person name="Oh S."/>
            <person name="Lee J.H."/>
            <person name="Choi E."/>
            <person name="Choi E."/>
            <person name="Lee S.E."/>
            <person name="Jeon J."/>
            <person name="Kim H."/>
            <person name="Choi G."/>
            <person name="Song H."/>
            <person name="Lee J."/>
            <person name="Lee S.C."/>
            <person name="Kwon J.K."/>
            <person name="Lee H.Y."/>
            <person name="Koo N."/>
            <person name="Hong Y."/>
            <person name="Kim R.W."/>
            <person name="Kang W.H."/>
            <person name="Huh J.H."/>
            <person name="Kang B.C."/>
            <person name="Yang T.J."/>
            <person name="Lee Y.H."/>
            <person name="Bennetzen J.L."/>
            <person name="Choi D."/>
        </authorList>
    </citation>
    <scope>NUCLEOTIDE SEQUENCE [LARGE SCALE GENOMIC DNA]</scope>
    <source>
        <strain evidence="4">cv. CM334</strain>
    </source>
</reference>
<accession>A0A2G3AGL6</accession>
<dbReference type="Gramene" id="PHT93313">
    <property type="protein sequence ID" value="PHT93313"/>
    <property type="gene ID" value="T459_01195"/>
</dbReference>
<dbReference type="STRING" id="4072.A0A2G3AGL6"/>
<evidence type="ECO:0000313" key="4">
    <source>
        <dbReference type="Proteomes" id="UP000222542"/>
    </source>
</evidence>